<evidence type="ECO:0000313" key="2">
    <source>
        <dbReference type="EMBL" id="EER35743.1"/>
    </source>
</evidence>
<sequence>MAKEKVEKKEKVDKKAKVEKTEKNNKKAKIDTKLTVQKKENIDNKGKPDKTVPRKVPKLEKIISHEWGPGKHLYLKVVYDNGLLQLLPVAIVNKMKPDMVKTYLNKNLPSYIHEIKDDDQVGSSSGRKRERSE</sequence>
<proteinExistence type="predicted"/>
<dbReference type="RefSeq" id="XP_002545701.1">
    <property type="nucleotide sequence ID" value="XM_002545655.1"/>
</dbReference>
<gene>
    <name evidence="2" type="ORF">CTRG_00482</name>
</gene>
<organism evidence="2 3">
    <name type="scientific">Candida tropicalis (strain ATCC MYA-3404 / T1)</name>
    <name type="common">Yeast</name>
    <dbReference type="NCBI Taxonomy" id="294747"/>
    <lineage>
        <taxon>Eukaryota</taxon>
        <taxon>Fungi</taxon>
        <taxon>Dikarya</taxon>
        <taxon>Ascomycota</taxon>
        <taxon>Saccharomycotina</taxon>
        <taxon>Pichiomycetes</taxon>
        <taxon>Debaryomycetaceae</taxon>
        <taxon>Candida/Lodderomyces clade</taxon>
        <taxon>Candida</taxon>
    </lineage>
</organism>
<protein>
    <submittedName>
        <fullName evidence="2">Uncharacterized protein</fullName>
    </submittedName>
</protein>
<dbReference type="VEuPathDB" id="FungiDB:CTRG_00482"/>
<dbReference type="GeneID" id="8300616"/>
<dbReference type="HOGENOM" id="CLU_1906483_0_0_1"/>
<dbReference type="KEGG" id="ctp:CTRG_00482"/>
<evidence type="ECO:0000313" key="3">
    <source>
        <dbReference type="Proteomes" id="UP000002037"/>
    </source>
</evidence>
<evidence type="ECO:0000256" key="1">
    <source>
        <dbReference type="SAM" id="MobiDB-lite"/>
    </source>
</evidence>
<keyword evidence="3" id="KW-1185">Reference proteome</keyword>
<dbReference type="EMBL" id="GG692395">
    <property type="protein sequence ID" value="EER35743.1"/>
    <property type="molecule type" value="Genomic_DNA"/>
</dbReference>
<dbReference type="AlphaFoldDB" id="C5M343"/>
<feature type="region of interest" description="Disordered" evidence="1">
    <location>
        <begin position="1"/>
        <end position="29"/>
    </location>
</feature>
<accession>C5M343</accession>
<reference evidence="2 3" key="1">
    <citation type="journal article" date="2009" name="Nature">
        <title>Evolution of pathogenicity and sexual reproduction in eight Candida genomes.</title>
        <authorList>
            <person name="Butler G."/>
            <person name="Rasmussen M.D."/>
            <person name="Lin M.F."/>
            <person name="Santos M.A."/>
            <person name="Sakthikumar S."/>
            <person name="Munro C.A."/>
            <person name="Rheinbay E."/>
            <person name="Grabherr M."/>
            <person name="Forche A."/>
            <person name="Reedy J.L."/>
            <person name="Agrafioti I."/>
            <person name="Arnaud M.B."/>
            <person name="Bates S."/>
            <person name="Brown A.J."/>
            <person name="Brunke S."/>
            <person name="Costanzo M.C."/>
            <person name="Fitzpatrick D.A."/>
            <person name="de Groot P.W."/>
            <person name="Harris D."/>
            <person name="Hoyer L.L."/>
            <person name="Hube B."/>
            <person name="Klis F.M."/>
            <person name="Kodira C."/>
            <person name="Lennard N."/>
            <person name="Logue M.E."/>
            <person name="Martin R."/>
            <person name="Neiman A.M."/>
            <person name="Nikolaou E."/>
            <person name="Quail M.A."/>
            <person name="Quinn J."/>
            <person name="Santos M.C."/>
            <person name="Schmitzberger F.F."/>
            <person name="Sherlock G."/>
            <person name="Shah P."/>
            <person name="Silverstein K.A."/>
            <person name="Skrzypek M.S."/>
            <person name="Soll D."/>
            <person name="Staggs R."/>
            <person name="Stansfield I."/>
            <person name="Stumpf M.P."/>
            <person name="Sudbery P.E."/>
            <person name="Srikantha T."/>
            <person name="Zeng Q."/>
            <person name="Berman J."/>
            <person name="Berriman M."/>
            <person name="Heitman J."/>
            <person name="Gow N.A."/>
            <person name="Lorenz M.C."/>
            <person name="Birren B.W."/>
            <person name="Kellis M."/>
            <person name="Cuomo C.A."/>
        </authorList>
    </citation>
    <scope>NUCLEOTIDE SEQUENCE [LARGE SCALE GENOMIC DNA]</scope>
    <source>
        <strain evidence="3">ATCC MYA-3404 / T1</strain>
    </source>
</reference>
<name>C5M343_CANTT</name>
<dbReference type="Proteomes" id="UP000002037">
    <property type="component" value="Unassembled WGS sequence"/>
</dbReference>